<dbReference type="Gene3D" id="3.30.70.2450">
    <property type="match status" value="1"/>
</dbReference>
<dbReference type="PRINTS" id="PR00420">
    <property type="entry name" value="RNGMNOXGNASE"/>
</dbReference>
<dbReference type="AlphaFoldDB" id="A0A1M7HMC3"/>
<keyword evidence="3" id="KW-0274">FAD</keyword>
<accession>A0A1M7HMC3</accession>
<evidence type="ECO:0000313" key="5">
    <source>
        <dbReference type="EMBL" id="SHM29277.1"/>
    </source>
</evidence>
<dbReference type="GO" id="GO:0016709">
    <property type="term" value="F:oxidoreductase activity, acting on paired donors, with incorporation or reduction of molecular oxygen, NAD(P)H as one donor, and incorporation of one atom of oxygen"/>
    <property type="evidence" value="ECO:0007669"/>
    <property type="project" value="UniProtKB-ARBA"/>
</dbReference>
<dbReference type="EMBL" id="FRCF01000008">
    <property type="protein sequence ID" value="SHM29277.1"/>
    <property type="molecule type" value="Genomic_DNA"/>
</dbReference>
<name>A0A1M7HMC3_9BACL</name>
<gene>
    <name evidence="5" type="ORF">SAMN02745189_01902</name>
</gene>
<dbReference type="PANTHER" id="PTHR43004:SF19">
    <property type="entry name" value="BINDING MONOOXYGENASE, PUTATIVE (JCVI)-RELATED"/>
    <property type="match status" value="1"/>
</dbReference>
<evidence type="ECO:0000313" key="6">
    <source>
        <dbReference type="Proteomes" id="UP000184206"/>
    </source>
</evidence>
<sequence length="506" mass="56408">MEKKVLISGAGPSGLALAISLSRQGTPFTIIDRDEGPGTTSRAMAIQARTLELYEQLGIVNKIVINGMIVNEVNFFKNKNHMAQIPMGLIGREMSEFPYVLILPQDVHERILVDALNEAGHEVRWRHELKHFRDDGEVVEAEIETPGGTVTEEYAYICGCDGASSTVRKALDIEFAGGTYHPVFFVADVESETLMESPSIGFRDENFCLGFPIRTIGQVRLIGVIPDEYMADGEAPRDFSGMRAHAENILPVKIKKVNWYSAYRSHHRVAESFRRGRVFLVGDAGHVHSPAGGQGMNTGIGDAVNLAWKLSAVLKGRAAEGILDTYEAERIKFARTLLNTTDRLFRFMVNKQHLRNFVIPVFIPRLLRFDNMKARLFRTLSQIHIEYQESGLSAGEAGKVKGGDRLPWTGRGEVNNHRPLRSLDWQIHVYGKLTGEVERLADEACLSVFHMPWDESMKGTGIEEDSIYLVRPDGYISAAAKHENPDAIRTMLADYRIRGLSGGKDG</sequence>
<evidence type="ECO:0000256" key="2">
    <source>
        <dbReference type="ARBA" id="ARBA00022630"/>
    </source>
</evidence>
<dbReference type="SUPFAM" id="SSF51905">
    <property type="entry name" value="FAD/NAD(P)-binding domain"/>
    <property type="match status" value="1"/>
</dbReference>
<organism evidence="5 6">
    <name type="scientific">Lacicoccus alkaliphilus DSM 16010</name>
    <dbReference type="NCBI Taxonomy" id="1123231"/>
    <lineage>
        <taxon>Bacteria</taxon>
        <taxon>Bacillati</taxon>
        <taxon>Bacillota</taxon>
        <taxon>Bacilli</taxon>
        <taxon>Bacillales</taxon>
        <taxon>Salinicoccaceae</taxon>
        <taxon>Lacicoccus</taxon>
    </lineage>
</organism>
<comment type="cofactor">
    <cofactor evidence="1">
        <name>FAD</name>
        <dbReference type="ChEBI" id="CHEBI:57692"/>
    </cofactor>
</comment>
<dbReference type="RefSeq" id="WP_072710338.1">
    <property type="nucleotide sequence ID" value="NZ_FRCF01000008.1"/>
</dbReference>
<proteinExistence type="predicted"/>
<protein>
    <submittedName>
        <fullName evidence="5">2-polyprenyl-6-methoxyphenol hydroxylase</fullName>
    </submittedName>
</protein>
<dbReference type="STRING" id="1123231.SAMN02745189_01902"/>
<keyword evidence="2" id="KW-0285">Flavoprotein</keyword>
<dbReference type="InterPro" id="IPR002938">
    <property type="entry name" value="FAD-bd"/>
</dbReference>
<feature type="domain" description="FAD-binding" evidence="4">
    <location>
        <begin position="4"/>
        <end position="339"/>
    </location>
</feature>
<evidence type="ECO:0000256" key="1">
    <source>
        <dbReference type="ARBA" id="ARBA00001974"/>
    </source>
</evidence>
<dbReference type="Proteomes" id="UP000184206">
    <property type="component" value="Unassembled WGS sequence"/>
</dbReference>
<dbReference type="GO" id="GO:0071949">
    <property type="term" value="F:FAD binding"/>
    <property type="evidence" value="ECO:0007669"/>
    <property type="project" value="InterPro"/>
</dbReference>
<evidence type="ECO:0000259" key="4">
    <source>
        <dbReference type="Pfam" id="PF01494"/>
    </source>
</evidence>
<evidence type="ECO:0000256" key="3">
    <source>
        <dbReference type="ARBA" id="ARBA00022827"/>
    </source>
</evidence>
<dbReference type="OrthoDB" id="9766816at2"/>
<dbReference type="Pfam" id="PF01494">
    <property type="entry name" value="FAD_binding_3"/>
    <property type="match status" value="1"/>
</dbReference>
<dbReference type="Gene3D" id="3.50.50.60">
    <property type="entry name" value="FAD/NAD(P)-binding domain"/>
    <property type="match status" value="1"/>
</dbReference>
<dbReference type="InterPro" id="IPR050641">
    <property type="entry name" value="RIFMO-like"/>
</dbReference>
<dbReference type="InterPro" id="IPR036188">
    <property type="entry name" value="FAD/NAD-bd_sf"/>
</dbReference>
<keyword evidence="6" id="KW-1185">Reference proteome</keyword>
<reference evidence="5 6" key="1">
    <citation type="submission" date="2016-11" db="EMBL/GenBank/DDBJ databases">
        <authorList>
            <person name="Jaros S."/>
            <person name="Januszkiewicz K."/>
            <person name="Wedrychowicz H."/>
        </authorList>
    </citation>
    <scope>NUCLEOTIDE SEQUENCE [LARGE SCALE GENOMIC DNA]</scope>
    <source>
        <strain evidence="5 6">DSM 16010</strain>
    </source>
</reference>
<dbReference type="PANTHER" id="PTHR43004">
    <property type="entry name" value="TRK SYSTEM POTASSIUM UPTAKE PROTEIN"/>
    <property type="match status" value="1"/>
</dbReference>